<protein>
    <submittedName>
        <fullName evidence="2">Uncharacterized protein</fullName>
    </submittedName>
</protein>
<organism evidence="2 3">
    <name type="scientific">Rhizobium rhizogenes</name>
    <name type="common">Agrobacterium rhizogenes</name>
    <dbReference type="NCBI Taxonomy" id="359"/>
    <lineage>
        <taxon>Bacteria</taxon>
        <taxon>Pseudomonadati</taxon>
        <taxon>Pseudomonadota</taxon>
        <taxon>Alphaproteobacteria</taxon>
        <taxon>Hyphomicrobiales</taxon>
        <taxon>Rhizobiaceae</taxon>
        <taxon>Rhizobium/Agrobacterium group</taxon>
        <taxon>Rhizobium</taxon>
    </lineage>
</organism>
<comment type="caution">
    <text evidence="2">The sequence shown here is derived from an EMBL/GenBank/DDBJ whole genome shotgun (WGS) entry which is preliminary data.</text>
</comment>
<dbReference type="EMBL" id="QRFF01000001">
    <property type="protein sequence ID" value="KAA3504645.1"/>
    <property type="molecule type" value="Genomic_DNA"/>
</dbReference>
<dbReference type="AlphaFoldDB" id="A0AA88F4L5"/>
<evidence type="ECO:0000313" key="2">
    <source>
        <dbReference type="EMBL" id="KAA3504645.1"/>
    </source>
</evidence>
<proteinExistence type="predicted"/>
<dbReference type="PROSITE" id="PS51257">
    <property type="entry name" value="PROKAR_LIPOPROTEIN"/>
    <property type="match status" value="1"/>
</dbReference>
<gene>
    <name evidence="2" type="ORF">DXM27_00675</name>
</gene>
<feature type="chain" id="PRO_5041742589" evidence="1">
    <location>
        <begin position="21"/>
        <end position="177"/>
    </location>
</feature>
<accession>A0AA88F4L5</accession>
<evidence type="ECO:0000256" key="1">
    <source>
        <dbReference type="SAM" id="SignalP"/>
    </source>
</evidence>
<reference evidence="2 3" key="1">
    <citation type="submission" date="2018-08" db="EMBL/GenBank/DDBJ databases">
        <title>Crown Gall in kiwifruit.</title>
        <authorList>
            <person name="Visnovsky S.B."/>
            <person name="Pitman A.R."/>
        </authorList>
    </citation>
    <scope>NUCLEOTIDE SEQUENCE [LARGE SCALE GENOMIC DNA]</scope>
    <source>
        <strain evidence="2 3">SBV_302_78_2</strain>
    </source>
</reference>
<keyword evidence="1" id="KW-0732">Signal</keyword>
<sequence length="177" mass="19142">MRFLIALAIAIASGNGAVIACPLDDVLKFCVASGASSNALDKGVEDGDWTAKVLSSPPDPTFRPATGSGLYTMPSGLQFFRTYRDYKDFFFSHCELNFVMGYAANGDEGMSCSSDEFQAFETALSQTSLSTVTKEAKASGTAFLIERPNMWMTVILATTMGPQKPFNVWVETSVLKK</sequence>
<name>A0AA88F4L5_RHIRH</name>
<dbReference type="Proteomes" id="UP000473658">
    <property type="component" value="Unassembled WGS sequence"/>
</dbReference>
<feature type="signal peptide" evidence="1">
    <location>
        <begin position="1"/>
        <end position="20"/>
    </location>
</feature>
<evidence type="ECO:0000313" key="3">
    <source>
        <dbReference type="Proteomes" id="UP000473658"/>
    </source>
</evidence>